<dbReference type="RefSeq" id="XP_025358146.1">
    <property type="nucleotide sequence ID" value="XM_025496224.1"/>
</dbReference>
<dbReference type="InParanoid" id="A0A316VKR1"/>
<dbReference type="GeneID" id="37018005"/>
<keyword evidence="3" id="KW-1185">Reference proteome</keyword>
<evidence type="ECO:0000313" key="2">
    <source>
        <dbReference type="EMBL" id="PWN37844.1"/>
    </source>
</evidence>
<proteinExistence type="predicted"/>
<dbReference type="Proteomes" id="UP000245771">
    <property type="component" value="Unassembled WGS sequence"/>
</dbReference>
<gene>
    <name evidence="2" type="ORF">FA14DRAFT_117270</name>
</gene>
<evidence type="ECO:0000313" key="3">
    <source>
        <dbReference type="Proteomes" id="UP000245771"/>
    </source>
</evidence>
<feature type="region of interest" description="Disordered" evidence="1">
    <location>
        <begin position="1"/>
        <end position="70"/>
    </location>
</feature>
<evidence type="ECO:0000256" key="1">
    <source>
        <dbReference type="SAM" id="MobiDB-lite"/>
    </source>
</evidence>
<dbReference type="EMBL" id="KZ819602">
    <property type="protein sequence ID" value="PWN37844.1"/>
    <property type="molecule type" value="Genomic_DNA"/>
</dbReference>
<sequence>MEATFNDKQVPPSQDDQRRLDNAVRAEKGEEQVGGEAGRQQVGSKDPSEFDNTTGGPGSKGNQPVQDPTI</sequence>
<reference evidence="2 3" key="1">
    <citation type="journal article" date="2018" name="Mol. Biol. Evol.">
        <title>Broad Genomic Sampling Reveals a Smut Pathogenic Ancestry of the Fungal Clade Ustilaginomycotina.</title>
        <authorList>
            <person name="Kijpornyongpan T."/>
            <person name="Mondo S.J."/>
            <person name="Barry K."/>
            <person name="Sandor L."/>
            <person name="Lee J."/>
            <person name="Lipzen A."/>
            <person name="Pangilinan J."/>
            <person name="LaButti K."/>
            <person name="Hainaut M."/>
            <person name="Henrissat B."/>
            <person name="Grigoriev I.V."/>
            <person name="Spatafora J.W."/>
            <person name="Aime M.C."/>
        </authorList>
    </citation>
    <scope>NUCLEOTIDE SEQUENCE [LARGE SCALE GENOMIC DNA]</scope>
    <source>
        <strain evidence="2 3">MCA 3882</strain>
    </source>
</reference>
<name>A0A316VKR1_9BASI</name>
<dbReference type="AlphaFoldDB" id="A0A316VKR1"/>
<feature type="compositionally biased region" description="Basic and acidic residues" evidence="1">
    <location>
        <begin position="15"/>
        <end position="31"/>
    </location>
</feature>
<dbReference type="OrthoDB" id="3358841at2759"/>
<organism evidence="2 3">
    <name type="scientific">Meira miltonrushii</name>
    <dbReference type="NCBI Taxonomy" id="1280837"/>
    <lineage>
        <taxon>Eukaryota</taxon>
        <taxon>Fungi</taxon>
        <taxon>Dikarya</taxon>
        <taxon>Basidiomycota</taxon>
        <taxon>Ustilaginomycotina</taxon>
        <taxon>Exobasidiomycetes</taxon>
        <taxon>Exobasidiales</taxon>
        <taxon>Brachybasidiaceae</taxon>
        <taxon>Meira</taxon>
    </lineage>
</organism>
<accession>A0A316VKR1</accession>
<protein>
    <submittedName>
        <fullName evidence="2">Uncharacterized protein</fullName>
    </submittedName>
</protein>
<feature type="compositionally biased region" description="Polar residues" evidence="1">
    <location>
        <begin position="50"/>
        <end position="70"/>
    </location>
</feature>